<feature type="transmembrane region" description="Helical" evidence="2">
    <location>
        <begin position="186"/>
        <end position="205"/>
    </location>
</feature>
<keyword evidence="4" id="KW-1185">Reference proteome</keyword>
<protein>
    <submittedName>
        <fullName evidence="3">Uncharacterized protein</fullName>
    </submittedName>
</protein>
<dbReference type="Gene3D" id="1.20.1250.20">
    <property type="entry name" value="MFS general substrate transporter like domains"/>
    <property type="match status" value="1"/>
</dbReference>
<feature type="transmembrane region" description="Helical" evidence="2">
    <location>
        <begin position="314"/>
        <end position="336"/>
    </location>
</feature>
<dbReference type="InterPro" id="IPR010699">
    <property type="entry name" value="DUF1275"/>
</dbReference>
<keyword evidence="2" id="KW-1133">Transmembrane helix</keyword>
<accession>A0A812MZ46</accession>
<dbReference type="PANTHER" id="PTHR37314">
    <property type="entry name" value="SLR0142 PROTEIN"/>
    <property type="match status" value="1"/>
</dbReference>
<feature type="transmembrane region" description="Helical" evidence="2">
    <location>
        <begin position="342"/>
        <end position="360"/>
    </location>
</feature>
<dbReference type="PANTHER" id="PTHR37314:SF4">
    <property type="entry name" value="UPF0700 TRANSMEMBRANE PROTEIN YOAK"/>
    <property type="match status" value="1"/>
</dbReference>
<dbReference type="AlphaFoldDB" id="A0A812MZ46"/>
<feature type="transmembrane region" description="Helical" evidence="2">
    <location>
        <begin position="241"/>
        <end position="264"/>
    </location>
</feature>
<evidence type="ECO:0000256" key="1">
    <source>
        <dbReference type="SAM" id="MobiDB-lite"/>
    </source>
</evidence>
<feature type="compositionally biased region" description="Polar residues" evidence="1">
    <location>
        <begin position="30"/>
        <end position="52"/>
    </location>
</feature>
<keyword evidence="2" id="KW-0812">Transmembrane</keyword>
<comment type="caution">
    <text evidence="3">The sequence shown here is derived from an EMBL/GenBank/DDBJ whole genome shotgun (WGS) entry which is preliminary data.</text>
</comment>
<name>A0A812MZ46_9DINO</name>
<reference evidence="3" key="1">
    <citation type="submission" date="2021-02" db="EMBL/GenBank/DDBJ databases">
        <authorList>
            <person name="Dougan E. K."/>
            <person name="Rhodes N."/>
            <person name="Thang M."/>
            <person name="Chan C."/>
        </authorList>
    </citation>
    <scope>NUCLEOTIDE SEQUENCE</scope>
</reference>
<feature type="compositionally biased region" description="Pro residues" evidence="1">
    <location>
        <begin position="54"/>
        <end position="69"/>
    </location>
</feature>
<evidence type="ECO:0000313" key="3">
    <source>
        <dbReference type="EMBL" id="CAE7279151.1"/>
    </source>
</evidence>
<dbReference type="EMBL" id="CAJNDS010001780">
    <property type="protein sequence ID" value="CAE7279151.1"/>
    <property type="molecule type" value="Genomic_DNA"/>
</dbReference>
<feature type="compositionally biased region" description="Polar residues" evidence="1">
    <location>
        <begin position="445"/>
        <end position="455"/>
    </location>
</feature>
<keyword evidence="2" id="KW-0472">Membrane</keyword>
<dbReference type="Proteomes" id="UP000604046">
    <property type="component" value="Unassembled WGS sequence"/>
</dbReference>
<evidence type="ECO:0000313" key="4">
    <source>
        <dbReference type="Proteomes" id="UP000604046"/>
    </source>
</evidence>
<organism evidence="3 4">
    <name type="scientific">Symbiodinium natans</name>
    <dbReference type="NCBI Taxonomy" id="878477"/>
    <lineage>
        <taxon>Eukaryota</taxon>
        <taxon>Sar</taxon>
        <taxon>Alveolata</taxon>
        <taxon>Dinophyceae</taxon>
        <taxon>Suessiales</taxon>
        <taxon>Symbiodiniaceae</taxon>
        <taxon>Symbiodinium</taxon>
    </lineage>
</organism>
<dbReference type="Pfam" id="PF06912">
    <property type="entry name" value="DUF1275"/>
    <property type="match status" value="1"/>
</dbReference>
<proteinExistence type="predicted"/>
<sequence>MQPVTVADSSQRNLYVPAVPSLPVSYSAPYPTSYTQLQATPPQSAVVSSGYMSPTPPDANRPQTMPPRPASDFQRGPPAQESGSSEEEDSSDDQVLAAGSDMLTRQSTSYKMHKAKAESTKASFKRPQWYMLIFGNVLCLMAGIIDVGSIKAFDVPTTHVTGNTAKLGLFLENESVAGVGGEQAKQMGFCVLFFGLGSFLCGLIIPKTQIHFGGKGLYGTALIAECVLLLCAKFWPNHEYAPYWAAMAAGLQNAMCTMHFGAIVRTTHVTGTMTDIGSTSGRAVMLCVRRFFHKEGSGTQLLDEAELHIDKKKLMVLVPLYMSFFLGCVIGAGLYRTMQEDVFLIPAVVTGVLGLVYSTLRETLKKRFKMMEKNQLILDMNEIQQLIDRTQTTLRRLHHRQGDRKERDVENVDDLDDQLRQMADRMHDVQGTIGEMYDEEDRASAKQTARSSSWS</sequence>
<evidence type="ECO:0000256" key="2">
    <source>
        <dbReference type="SAM" id="Phobius"/>
    </source>
</evidence>
<feature type="region of interest" description="Disordered" evidence="1">
    <location>
        <begin position="1"/>
        <end position="94"/>
    </location>
</feature>
<gene>
    <name evidence="3" type="ORF">SNAT2548_LOCUS14800</name>
</gene>
<feature type="region of interest" description="Disordered" evidence="1">
    <location>
        <begin position="431"/>
        <end position="455"/>
    </location>
</feature>
<dbReference type="OrthoDB" id="5591616at2759"/>
<feature type="transmembrane region" description="Helical" evidence="2">
    <location>
        <begin position="129"/>
        <end position="150"/>
    </location>
</feature>
<feature type="transmembrane region" description="Helical" evidence="2">
    <location>
        <begin position="217"/>
        <end position="235"/>
    </location>
</feature>
<dbReference type="InterPro" id="IPR036259">
    <property type="entry name" value="MFS_trans_sf"/>
</dbReference>